<protein>
    <recommendedName>
        <fullName evidence="1">PLL-like beta propeller domain-containing protein</fullName>
    </recommendedName>
</protein>
<name>A0A6B3BPW7_9ACTN</name>
<evidence type="ECO:0000259" key="1">
    <source>
        <dbReference type="Pfam" id="PF26607"/>
    </source>
</evidence>
<reference evidence="2" key="1">
    <citation type="submission" date="2020-01" db="EMBL/GenBank/DDBJ databases">
        <title>Insect and environment-associated Actinomycetes.</title>
        <authorList>
            <person name="Currrie C."/>
            <person name="Chevrette M."/>
            <person name="Carlson C."/>
            <person name="Stubbendieck R."/>
            <person name="Wendt-Pienkowski E."/>
        </authorList>
    </citation>
    <scope>NUCLEOTIDE SEQUENCE</scope>
    <source>
        <strain evidence="2">SID12501</strain>
    </source>
</reference>
<dbReference type="Pfam" id="PF26607">
    <property type="entry name" value="DUF8189"/>
    <property type="match status" value="1"/>
</dbReference>
<dbReference type="SUPFAM" id="SSF89372">
    <property type="entry name" value="Fucose-specific lectin"/>
    <property type="match status" value="2"/>
</dbReference>
<gene>
    <name evidence="2" type="ORF">G3I71_11245</name>
</gene>
<dbReference type="AlphaFoldDB" id="A0A6B3BPW7"/>
<dbReference type="RefSeq" id="WP_164313845.1">
    <property type="nucleotide sequence ID" value="NZ_JAAGLU010000008.1"/>
</dbReference>
<accession>A0A6B3BPW7</accession>
<evidence type="ECO:0000313" key="2">
    <source>
        <dbReference type="EMBL" id="NEC86383.1"/>
    </source>
</evidence>
<proteinExistence type="predicted"/>
<dbReference type="Gene3D" id="2.120.10.70">
    <property type="entry name" value="Fucose-specific lectin"/>
    <property type="match status" value="1"/>
</dbReference>
<dbReference type="InterPro" id="IPR058502">
    <property type="entry name" value="PLL-like_beta-prop"/>
</dbReference>
<sequence>MVVSTTPGADWGTWINLEGDIYAEPAPVLNADNRVWVFVRGGGDTLWSRGELRDRTWSQWIHHQGSRIAGVPSAIRGRDGKVRVFYRTPGNGIEVITQSVINGGFSAPQSLVSTAGGDPVAVLNADGRIQVFFRGSDGALWYVRNQDLKYETYGTLTSLGGAIFASPSPVLDGTGRVVVAVKGASDTLYTIQQNASNSTDSWEPWQSNTGGVTSKPTALLDAAGRVQIFYRGSDQAAWWIGQSNDYENFNTPAKINSGVIDRPTAALGQDGRVNVTVKGTDNALWVDVENEENATAYGAFQSLGGAIGAVDVSPVIANSEGLLYVFTQGSGDAKDLWLQRQNWA</sequence>
<feature type="domain" description="PLL-like beta propeller" evidence="1">
    <location>
        <begin position="6"/>
        <end position="243"/>
    </location>
</feature>
<comment type="caution">
    <text evidence="2">The sequence shown here is derived from an EMBL/GenBank/DDBJ whole genome shotgun (WGS) entry which is preliminary data.</text>
</comment>
<dbReference type="EMBL" id="JAAGLU010000008">
    <property type="protein sequence ID" value="NEC86383.1"/>
    <property type="molecule type" value="Genomic_DNA"/>
</dbReference>
<organism evidence="2">
    <name type="scientific">Streptomyces sp. SID12501</name>
    <dbReference type="NCBI Taxonomy" id="2706042"/>
    <lineage>
        <taxon>Bacteria</taxon>
        <taxon>Bacillati</taxon>
        <taxon>Actinomycetota</taxon>
        <taxon>Actinomycetes</taxon>
        <taxon>Kitasatosporales</taxon>
        <taxon>Streptomycetaceae</taxon>
        <taxon>Streptomyces</taxon>
    </lineage>
</organism>